<dbReference type="AlphaFoldDB" id="U5DEL7"/>
<evidence type="ECO:0000313" key="3">
    <source>
        <dbReference type="Proteomes" id="UP000017836"/>
    </source>
</evidence>
<protein>
    <submittedName>
        <fullName evidence="2">Uncharacterized protein</fullName>
    </submittedName>
</protein>
<proteinExistence type="predicted"/>
<gene>
    <name evidence="2" type="ORF">AMTR_s00070p00165510</name>
</gene>
<feature type="compositionally biased region" description="Acidic residues" evidence="1">
    <location>
        <begin position="96"/>
        <end position="115"/>
    </location>
</feature>
<dbReference type="EMBL" id="KI392058">
    <property type="protein sequence ID" value="ERN20655.1"/>
    <property type="molecule type" value="Genomic_DNA"/>
</dbReference>
<organism evidence="2 3">
    <name type="scientific">Amborella trichopoda</name>
    <dbReference type="NCBI Taxonomy" id="13333"/>
    <lineage>
        <taxon>Eukaryota</taxon>
        <taxon>Viridiplantae</taxon>
        <taxon>Streptophyta</taxon>
        <taxon>Embryophyta</taxon>
        <taxon>Tracheophyta</taxon>
        <taxon>Spermatophyta</taxon>
        <taxon>Magnoliopsida</taxon>
        <taxon>Amborellales</taxon>
        <taxon>Amborellaceae</taxon>
        <taxon>Amborella</taxon>
    </lineage>
</organism>
<dbReference type="HOGENOM" id="CLU_1888572_0_0_1"/>
<accession>U5DEL7</accession>
<sequence>MVAHELSPSPGLAEPSPAYILVRLHQGTNKDSVHGVYKTEDQAYAAAIHNLIHDMEAVEGCRLPKKKAIAVSETLMLKERLQTVLAMQSPEKPGDDGDTDTSGDEEFGGDGDGDVDDKMEILEELLALSAKESWD</sequence>
<feature type="region of interest" description="Disordered" evidence="1">
    <location>
        <begin position="86"/>
        <end position="116"/>
    </location>
</feature>
<evidence type="ECO:0000313" key="2">
    <source>
        <dbReference type="EMBL" id="ERN20655.1"/>
    </source>
</evidence>
<name>U5DEL7_AMBTC</name>
<keyword evidence="3" id="KW-1185">Reference proteome</keyword>
<evidence type="ECO:0000256" key="1">
    <source>
        <dbReference type="SAM" id="MobiDB-lite"/>
    </source>
</evidence>
<reference evidence="3" key="1">
    <citation type="journal article" date="2013" name="Science">
        <title>The Amborella genome and the evolution of flowering plants.</title>
        <authorList>
            <consortium name="Amborella Genome Project"/>
        </authorList>
    </citation>
    <scope>NUCLEOTIDE SEQUENCE [LARGE SCALE GENOMIC DNA]</scope>
</reference>
<dbReference type="Gramene" id="ERN20655">
    <property type="protein sequence ID" value="ERN20655"/>
    <property type="gene ID" value="AMTR_s00070p00165510"/>
</dbReference>
<dbReference type="Proteomes" id="UP000017836">
    <property type="component" value="Unassembled WGS sequence"/>
</dbReference>